<dbReference type="Proteomes" id="UP001651158">
    <property type="component" value="Unassembled WGS sequence"/>
</dbReference>
<accession>A0ABR4QIC2</accession>
<proteinExistence type="predicted"/>
<protein>
    <submittedName>
        <fullName evidence="1">Uncharacterized protein</fullName>
    </submittedName>
</protein>
<keyword evidence="2" id="KW-1185">Reference proteome</keyword>
<evidence type="ECO:0000313" key="2">
    <source>
        <dbReference type="Proteomes" id="UP001651158"/>
    </source>
</evidence>
<gene>
    <name evidence="1" type="ORF">TcWFU_006979</name>
</gene>
<dbReference type="EMBL" id="JAKROA010000003">
    <property type="protein sequence ID" value="KAL5109150.1"/>
    <property type="molecule type" value="Genomic_DNA"/>
</dbReference>
<organism evidence="1 2">
    <name type="scientific">Taenia crassiceps</name>
    <dbReference type="NCBI Taxonomy" id="6207"/>
    <lineage>
        <taxon>Eukaryota</taxon>
        <taxon>Metazoa</taxon>
        <taxon>Spiralia</taxon>
        <taxon>Lophotrochozoa</taxon>
        <taxon>Platyhelminthes</taxon>
        <taxon>Cestoda</taxon>
        <taxon>Eucestoda</taxon>
        <taxon>Cyclophyllidea</taxon>
        <taxon>Taeniidae</taxon>
        <taxon>Taenia</taxon>
    </lineage>
</organism>
<sequence length="77" mass="8438">MQVELVLALQPQCIAHTTSWSERRCASSSPIRPGAHVLSSRLAPCTRIALNVVACLGGLEQGGIRYWRHTENAIKAR</sequence>
<evidence type="ECO:0000313" key="1">
    <source>
        <dbReference type="EMBL" id="KAL5109150.1"/>
    </source>
</evidence>
<comment type="caution">
    <text evidence="1">The sequence shown here is derived from an EMBL/GenBank/DDBJ whole genome shotgun (WGS) entry which is preliminary data.</text>
</comment>
<name>A0ABR4QIC2_9CEST</name>
<reference evidence="1 2" key="1">
    <citation type="journal article" date="2022" name="Front. Cell. Infect. Microbiol.">
        <title>The Genomes of Two Strains of Taenia crassiceps the Animal Model for the Study of Human Cysticercosis.</title>
        <authorList>
            <person name="Bobes R.J."/>
            <person name="Estrada K."/>
            <person name="Rios-Valencia D.G."/>
            <person name="Calderon-Gallegos A."/>
            <person name="de la Torre P."/>
            <person name="Carrero J.C."/>
            <person name="Sanchez-Flores A."/>
            <person name="Laclette J.P."/>
        </authorList>
    </citation>
    <scope>NUCLEOTIDE SEQUENCE [LARGE SCALE GENOMIC DNA]</scope>
    <source>
        <strain evidence="1">WFUcys</strain>
    </source>
</reference>